<sequence length="270" mass="29763">MSQPINNNIPPTQNTNSNIPQNNGVTPPLDVNSNIPLNNGIPVNPPPPNINSNIPLNNGVPVNPPPPNINSNIPLNNAALIYPSLSNADSNIPPDNGVLINQSPQNIYSPDNTNAPLQNVNLYNQSNNNPDNLPSQNNYPIIHSDIIDNAPPPYEPPMNDRLVQNTSVPPPENQEQGRKTDGINNSEVIIIVDDTKIPRKSFKTKCPNCNKEVKTKVIYEDNIFVWIFCMVLCIFTGCCCCLPFFINDLKDAVHHCPNCKSEIARNNRTL</sequence>
<evidence type="ECO:0000256" key="7">
    <source>
        <dbReference type="SAM" id="Phobius"/>
    </source>
</evidence>
<dbReference type="Pfam" id="PF10601">
    <property type="entry name" value="zf-LITAF-like"/>
    <property type="match status" value="1"/>
</dbReference>
<dbReference type="STRING" id="1754190.A0A1Y2AQH3"/>
<evidence type="ECO:0000313" key="10">
    <source>
        <dbReference type="Proteomes" id="UP000193920"/>
    </source>
</evidence>
<evidence type="ECO:0000313" key="9">
    <source>
        <dbReference type="EMBL" id="ORY24828.1"/>
    </source>
</evidence>
<dbReference type="EMBL" id="MCOG01000218">
    <property type="protein sequence ID" value="ORY24828.1"/>
    <property type="molecule type" value="Genomic_DNA"/>
</dbReference>
<dbReference type="PANTHER" id="PTHR23292">
    <property type="entry name" value="LIPOPOLYSACCHARIDE-INDUCED TUMOR NECROSIS FACTOR-ALPHA FACTOR"/>
    <property type="match status" value="1"/>
</dbReference>
<protein>
    <recommendedName>
        <fullName evidence="8">LITAF domain-containing protein</fullName>
    </recommendedName>
</protein>
<feature type="region of interest" description="Disordered" evidence="6">
    <location>
        <begin position="1"/>
        <end position="46"/>
    </location>
</feature>
<comment type="caution">
    <text evidence="9">The sequence shown here is derived from an EMBL/GenBank/DDBJ whole genome shotgun (WGS) entry which is preliminary data.</text>
</comment>
<dbReference type="Proteomes" id="UP000193920">
    <property type="component" value="Unassembled WGS sequence"/>
</dbReference>
<feature type="compositionally biased region" description="Low complexity" evidence="6">
    <location>
        <begin position="1"/>
        <end position="23"/>
    </location>
</feature>
<dbReference type="GO" id="GO:0016020">
    <property type="term" value="C:membrane"/>
    <property type="evidence" value="ECO:0007669"/>
    <property type="project" value="UniProtKB-SubCell"/>
</dbReference>
<dbReference type="OrthoDB" id="5599753at2759"/>
<gene>
    <name evidence="9" type="ORF">LY90DRAFT_675064</name>
</gene>
<evidence type="ECO:0000256" key="6">
    <source>
        <dbReference type="SAM" id="MobiDB-lite"/>
    </source>
</evidence>
<keyword evidence="7" id="KW-1133">Transmembrane helix</keyword>
<proteinExistence type="inferred from homology"/>
<feature type="domain" description="LITAF" evidence="8">
    <location>
        <begin position="186"/>
        <end position="268"/>
    </location>
</feature>
<keyword evidence="10" id="KW-1185">Reference proteome</keyword>
<comment type="subcellular location">
    <subcellularLocation>
        <location evidence="1">Membrane</location>
        <topology evidence="1">Peripheral membrane protein</topology>
    </subcellularLocation>
</comment>
<dbReference type="InterPro" id="IPR037519">
    <property type="entry name" value="LITAF_fam"/>
</dbReference>
<dbReference type="SMART" id="SM00714">
    <property type="entry name" value="LITAF"/>
    <property type="match status" value="1"/>
</dbReference>
<keyword evidence="5 7" id="KW-0472">Membrane</keyword>
<dbReference type="AlphaFoldDB" id="A0A1Y2AQH3"/>
<dbReference type="PANTHER" id="PTHR23292:SF6">
    <property type="entry name" value="FI16602P1-RELATED"/>
    <property type="match status" value="1"/>
</dbReference>
<evidence type="ECO:0000256" key="3">
    <source>
        <dbReference type="ARBA" id="ARBA00022723"/>
    </source>
</evidence>
<evidence type="ECO:0000259" key="8">
    <source>
        <dbReference type="PROSITE" id="PS51837"/>
    </source>
</evidence>
<dbReference type="GO" id="GO:0008270">
    <property type="term" value="F:zinc ion binding"/>
    <property type="evidence" value="ECO:0007669"/>
    <property type="project" value="TreeGrafter"/>
</dbReference>
<evidence type="ECO:0000256" key="5">
    <source>
        <dbReference type="ARBA" id="ARBA00023136"/>
    </source>
</evidence>
<accession>A0A1Y2AQH3</accession>
<evidence type="ECO:0000256" key="4">
    <source>
        <dbReference type="ARBA" id="ARBA00022833"/>
    </source>
</evidence>
<comment type="similarity">
    <text evidence="2">Belongs to the CDIP1/LITAF family.</text>
</comment>
<evidence type="ECO:0000256" key="1">
    <source>
        <dbReference type="ARBA" id="ARBA00004170"/>
    </source>
</evidence>
<name>A0A1Y2AQH3_9FUNG</name>
<keyword evidence="3" id="KW-0479">Metal-binding</keyword>
<keyword evidence="7" id="KW-0812">Transmembrane</keyword>
<keyword evidence="4" id="KW-0862">Zinc</keyword>
<dbReference type="InterPro" id="IPR006629">
    <property type="entry name" value="LITAF"/>
</dbReference>
<feature type="transmembrane region" description="Helical" evidence="7">
    <location>
        <begin position="223"/>
        <end position="246"/>
    </location>
</feature>
<reference evidence="9 10" key="1">
    <citation type="submission" date="2016-08" db="EMBL/GenBank/DDBJ databases">
        <title>A Parts List for Fungal Cellulosomes Revealed by Comparative Genomics.</title>
        <authorList>
            <consortium name="DOE Joint Genome Institute"/>
            <person name="Haitjema C.H."/>
            <person name="Gilmore S.P."/>
            <person name="Henske J.K."/>
            <person name="Solomon K.V."/>
            <person name="De Groot R."/>
            <person name="Kuo A."/>
            <person name="Mondo S.J."/>
            <person name="Salamov A.A."/>
            <person name="Labutti K."/>
            <person name="Zhao Z."/>
            <person name="Chiniquy J."/>
            <person name="Barry K."/>
            <person name="Brewer H.M."/>
            <person name="Purvine S.O."/>
            <person name="Wright A.T."/>
            <person name="Boxma B."/>
            <person name="Van Alen T."/>
            <person name="Hackstein J.H."/>
            <person name="Baker S.E."/>
            <person name="Grigoriev I.V."/>
            <person name="O'Malley M.A."/>
        </authorList>
    </citation>
    <scope>NUCLEOTIDE SEQUENCE [LARGE SCALE GENOMIC DNA]</scope>
    <source>
        <strain evidence="9 10">G1</strain>
    </source>
</reference>
<dbReference type="PROSITE" id="PS51837">
    <property type="entry name" value="LITAF"/>
    <property type="match status" value="1"/>
</dbReference>
<organism evidence="9 10">
    <name type="scientific">Neocallimastix californiae</name>
    <dbReference type="NCBI Taxonomy" id="1754190"/>
    <lineage>
        <taxon>Eukaryota</taxon>
        <taxon>Fungi</taxon>
        <taxon>Fungi incertae sedis</taxon>
        <taxon>Chytridiomycota</taxon>
        <taxon>Chytridiomycota incertae sedis</taxon>
        <taxon>Neocallimastigomycetes</taxon>
        <taxon>Neocallimastigales</taxon>
        <taxon>Neocallimastigaceae</taxon>
        <taxon>Neocallimastix</taxon>
    </lineage>
</organism>
<evidence type="ECO:0000256" key="2">
    <source>
        <dbReference type="ARBA" id="ARBA00005975"/>
    </source>
</evidence>